<reference evidence="1 2" key="1">
    <citation type="submission" date="2019-07" db="EMBL/GenBank/DDBJ databases">
        <title>The draft genome sequence of Aquimarina algiphila M91.</title>
        <authorList>
            <person name="Meng X."/>
        </authorList>
    </citation>
    <scope>NUCLEOTIDE SEQUENCE [LARGE SCALE GENOMIC DNA]</scope>
    <source>
        <strain evidence="1 2">M91</strain>
    </source>
</reference>
<sequence>MNLVNNRLELQEYVNVTWNFDFDKALPFIKRAERKYIIPNIGKEEYTTILNHDGSDTDIVDVKYLLAEASANLAFHLGFAQLCVHITNYGTKQTELEDTKSIDWATKRDLQRGFTETGFEAIDEALKAMEYYVDKFADWRDSTAYSVFNEHFNKRTDEFQQHFNISSSRKTFIALKPIVRKIEEQYFLPMLGEEAMNLIKTRTMDPVLSRALDLCQKAEVALTIAKSVDSGAFVMTGSSAMYIWEQLPWEKTSEYSDERLHKLKDSQQKDGEEYLKKLNALLLKHPDVFPIPQRESKPANKNIIKLKSGLGL</sequence>
<proteinExistence type="predicted"/>
<dbReference type="Proteomes" id="UP000318833">
    <property type="component" value="Unassembled WGS sequence"/>
</dbReference>
<evidence type="ECO:0000313" key="1">
    <source>
        <dbReference type="EMBL" id="TSE02425.1"/>
    </source>
</evidence>
<gene>
    <name evidence="1" type="ORF">FOF46_30825</name>
</gene>
<evidence type="ECO:0000313" key="2">
    <source>
        <dbReference type="Proteomes" id="UP000318833"/>
    </source>
</evidence>
<dbReference type="OrthoDB" id="1166630at2"/>
<name>A0A554V9Z9_9FLAO</name>
<comment type="caution">
    <text evidence="1">The sequence shown here is derived from an EMBL/GenBank/DDBJ whole genome shotgun (WGS) entry which is preliminary data.</text>
</comment>
<dbReference type="AlphaFoldDB" id="A0A554V9Z9"/>
<dbReference type="InterPro" id="IPR046558">
    <property type="entry name" value="DUF6712"/>
</dbReference>
<organism evidence="1 2">
    <name type="scientific">Aquimarina algiphila</name>
    <dbReference type="NCBI Taxonomy" id="2047982"/>
    <lineage>
        <taxon>Bacteria</taxon>
        <taxon>Pseudomonadati</taxon>
        <taxon>Bacteroidota</taxon>
        <taxon>Flavobacteriia</taxon>
        <taxon>Flavobacteriales</taxon>
        <taxon>Flavobacteriaceae</taxon>
        <taxon>Aquimarina</taxon>
    </lineage>
</organism>
<dbReference type="EMBL" id="VLNR01000168">
    <property type="protein sequence ID" value="TSE02425.1"/>
    <property type="molecule type" value="Genomic_DNA"/>
</dbReference>
<protein>
    <submittedName>
        <fullName evidence="1">Uncharacterized protein</fullName>
    </submittedName>
</protein>
<dbReference type="RefSeq" id="WP_143919248.1">
    <property type="nucleotide sequence ID" value="NZ_VLNR01000168.1"/>
</dbReference>
<accession>A0A554V9Z9</accession>
<keyword evidence="2" id="KW-1185">Reference proteome</keyword>
<dbReference type="Pfam" id="PF20459">
    <property type="entry name" value="DUF6712"/>
    <property type="match status" value="2"/>
</dbReference>